<dbReference type="RefSeq" id="WP_138400816.1">
    <property type="nucleotide sequence ID" value="NZ_JBAFVI010000005.1"/>
</dbReference>
<dbReference type="GeneID" id="95775103"/>
<evidence type="ECO:0000313" key="2">
    <source>
        <dbReference type="Proteomes" id="UP000305131"/>
    </source>
</evidence>
<gene>
    <name evidence="1" type="ORF">FBQ73_16740</name>
</gene>
<dbReference type="Proteomes" id="UP000305131">
    <property type="component" value="Unassembled WGS sequence"/>
</dbReference>
<dbReference type="InterPro" id="IPR025048">
    <property type="entry name" value="DUF3987"/>
</dbReference>
<accession>A0A6C1KCG2</accession>
<dbReference type="EMBL" id="VAUP01000035">
    <property type="protein sequence ID" value="TLX41955.1"/>
    <property type="molecule type" value="Genomic_DNA"/>
</dbReference>
<dbReference type="OrthoDB" id="5453446at2"/>
<evidence type="ECO:0000313" key="1">
    <source>
        <dbReference type="EMBL" id="TLX41955.1"/>
    </source>
</evidence>
<organism evidence="1 2">
    <name type="scientific">Xanthobacter autotrophicus</name>
    <dbReference type="NCBI Taxonomy" id="280"/>
    <lineage>
        <taxon>Bacteria</taxon>
        <taxon>Pseudomonadati</taxon>
        <taxon>Pseudomonadota</taxon>
        <taxon>Alphaproteobacteria</taxon>
        <taxon>Hyphomicrobiales</taxon>
        <taxon>Xanthobacteraceae</taxon>
        <taxon>Xanthobacter</taxon>
    </lineage>
</organism>
<proteinExistence type="predicted"/>
<name>A0A6C1KCG2_XANAU</name>
<protein>
    <submittedName>
        <fullName evidence="1">DUF3987 domain-containing protein</fullName>
    </submittedName>
</protein>
<dbReference type="Pfam" id="PF13148">
    <property type="entry name" value="DUF3987"/>
    <property type="match status" value="1"/>
</dbReference>
<dbReference type="AlphaFoldDB" id="A0A6C1KCG2"/>
<comment type="caution">
    <text evidence="1">The sequence shown here is derived from an EMBL/GenBank/DDBJ whole genome shotgun (WGS) entry which is preliminary data.</text>
</comment>
<sequence length="501" mass="54519">MAWSLIEDALAAAMAGPAGPAPILSSLPAVLPFIPELLPAAIGGYVTDVADRQQAPPDFAAVTALCGLAAVVGNRVRIAPKQNDDWTVVPNLWGAIIGRPSAMKTPAMQSALSPVYAIQDRMREAWEAELRADAVADTLSVFDAKDAKKRAEKALKDGDRDGARAILEAQAGDDEEEEKPCPRLIVNDATVEKLGELLNQNPRGLLLIRDELTGFLARMEREEFQGERAFYLEAFNGDGRFIYDRIGRGTVRIENCTLSLIGGVQPSRIAPIVRGAMTGASNDGLIQRLQLAVWPDDIGQWKWTDRHPDRDARERYQAAFDALAGSLPGTTEHPLIMRFSAAAQDLFRQWMEEIQSEARSGVLSSTMESHLLKMPATVASLALLFELIEGGRFEVGEDAIRRALGWADYLRSHASRLYASGNSVVEDGARLIVERRAQLPSPFTARDVHQKAWAGLSDRDAVSAAIDMLVGTNHCAEVEKPAASKGGRPTIAYAWHPSLGR</sequence>
<reference evidence="1 2" key="1">
    <citation type="submission" date="2019-05" db="EMBL/GenBank/DDBJ databases">
        <authorList>
            <person name="Zhou X."/>
        </authorList>
    </citation>
    <scope>NUCLEOTIDE SEQUENCE [LARGE SCALE GENOMIC DNA]</scope>
    <source>
        <strain evidence="1 2">DSM 432</strain>
    </source>
</reference>